<dbReference type="EMBL" id="FLQY01000357">
    <property type="protein sequence ID" value="SBT10566.1"/>
    <property type="molecule type" value="Genomic_DNA"/>
</dbReference>
<gene>
    <name evidence="1" type="ORF">PROAA_550011</name>
</gene>
<evidence type="ECO:0000313" key="2">
    <source>
        <dbReference type="Proteomes" id="UP000199600"/>
    </source>
</evidence>
<accession>A0A1A8Y0T7</accession>
<keyword evidence="2" id="KW-1185">Reference proteome</keyword>
<organism evidence="1 2">
    <name type="scientific">Candidatus Propionivibrio aalborgensis</name>
    <dbReference type="NCBI Taxonomy" id="1860101"/>
    <lineage>
        <taxon>Bacteria</taxon>
        <taxon>Pseudomonadati</taxon>
        <taxon>Pseudomonadota</taxon>
        <taxon>Betaproteobacteria</taxon>
        <taxon>Rhodocyclales</taxon>
        <taxon>Rhodocyclaceae</taxon>
        <taxon>Propionivibrio</taxon>
    </lineage>
</organism>
<reference evidence="1 2" key="1">
    <citation type="submission" date="2016-06" db="EMBL/GenBank/DDBJ databases">
        <authorList>
            <person name="Kjaerup R.B."/>
            <person name="Dalgaard T.S."/>
            <person name="Juul-Madsen H.R."/>
        </authorList>
    </citation>
    <scope>NUCLEOTIDE SEQUENCE [LARGE SCALE GENOMIC DNA]</scope>
    <source>
        <strain evidence="1">2</strain>
    </source>
</reference>
<name>A0A1A8Y0T7_9RHOO</name>
<protein>
    <submittedName>
        <fullName evidence="1">Uncharacterized protein</fullName>
    </submittedName>
</protein>
<evidence type="ECO:0000313" key="1">
    <source>
        <dbReference type="EMBL" id="SBT10566.1"/>
    </source>
</evidence>
<dbReference type="Proteomes" id="UP000199600">
    <property type="component" value="Unassembled WGS sequence"/>
</dbReference>
<sequence length="226" mass="25162">MTSSPLCHQAHANPHRIRNLNRAAQYTQGRNAEIRLIYRKERCGNQLLAAVVDGSGYGDFTFDAVQFDAHRDIRPPGRAAQGQRPDLDLRKADRIQHLLAKHVLCGAGNRFIVGEHGEFFALLGPRFRGIYLEIRNGQYKGKTGLANIGRQMDFTLDCAGLNHMTVTESGKGASSIYEKTHIRLLGSNHVADGLRCELFCRPNSSNWQCSSIVRWGCLTGSQKQEA</sequence>
<dbReference type="AlphaFoldDB" id="A0A1A8Y0T7"/>
<proteinExistence type="predicted"/>